<dbReference type="RefSeq" id="WP_047242421.1">
    <property type="nucleotide sequence ID" value="NZ_CP010060.1"/>
</dbReference>
<dbReference type="AlphaFoldDB" id="A0A1Y4R2B8"/>
<evidence type="ECO:0000313" key="1">
    <source>
        <dbReference type="EMBL" id="OUQ11251.1"/>
    </source>
</evidence>
<name>A0A1Y4R2B8_9ENTE</name>
<gene>
    <name evidence="1" type="ORF">B5E88_03370</name>
</gene>
<dbReference type="EMBL" id="NFLC01000004">
    <property type="protein sequence ID" value="OUQ11251.1"/>
    <property type="molecule type" value="Genomic_DNA"/>
</dbReference>
<evidence type="ECO:0000313" key="2">
    <source>
        <dbReference type="Proteomes" id="UP000196074"/>
    </source>
</evidence>
<accession>A0A1Y4R2B8</accession>
<organism evidence="1 2">
    <name type="scientific">Enterococcus cecorum</name>
    <dbReference type="NCBI Taxonomy" id="44008"/>
    <lineage>
        <taxon>Bacteria</taxon>
        <taxon>Bacillati</taxon>
        <taxon>Bacillota</taxon>
        <taxon>Bacilli</taxon>
        <taxon>Lactobacillales</taxon>
        <taxon>Enterococcaceae</taxon>
        <taxon>Enterococcus</taxon>
    </lineage>
</organism>
<dbReference type="Proteomes" id="UP000196074">
    <property type="component" value="Unassembled WGS sequence"/>
</dbReference>
<proteinExistence type="predicted"/>
<protein>
    <submittedName>
        <fullName evidence="1">Uncharacterized protein</fullName>
    </submittedName>
</protein>
<sequence length="94" mass="11253">MYTRLEELSEYIKKAFSADFVFLIYPEKIQHFPARNYSKQQFINELNQRLGKYELFTWENMAVAYQKEMDCYAIIPKFSDLTIETSNQTSLSDE</sequence>
<comment type="caution">
    <text evidence="1">The sequence shown here is derived from an EMBL/GenBank/DDBJ whole genome shotgun (WGS) entry which is preliminary data.</text>
</comment>
<reference evidence="2" key="1">
    <citation type="submission" date="2017-04" db="EMBL/GenBank/DDBJ databases">
        <title>Function of individual gut microbiota members based on whole genome sequencing of pure cultures obtained from chicken caecum.</title>
        <authorList>
            <person name="Medvecky M."/>
            <person name="Cejkova D."/>
            <person name="Polansky O."/>
            <person name="Karasova D."/>
            <person name="Kubasova T."/>
            <person name="Cizek A."/>
            <person name="Rychlik I."/>
        </authorList>
    </citation>
    <scope>NUCLEOTIDE SEQUENCE [LARGE SCALE GENOMIC DNA]</scope>
    <source>
        <strain evidence="2">An144</strain>
    </source>
</reference>